<dbReference type="Proteomes" id="UP000113968">
    <property type="component" value="Segment"/>
</dbReference>
<dbReference type="OrthoDB" id="3440at10239"/>
<protein>
    <recommendedName>
        <fullName evidence="7">Packaging protein UL32</fullName>
    </recommendedName>
</protein>
<dbReference type="GO" id="GO:0008270">
    <property type="term" value="F:zinc ion binding"/>
    <property type="evidence" value="ECO:0007669"/>
    <property type="project" value="UniProtKB-KW"/>
</dbReference>
<dbReference type="GO" id="GO:0042025">
    <property type="term" value="C:host cell nucleus"/>
    <property type="evidence" value="ECO:0007669"/>
    <property type="project" value="UniProtKB-SubCell"/>
</dbReference>
<proteinExistence type="inferred from homology"/>
<keyword evidence="6 7" id="KW-1035">Host cytoplasm</keyword>
<dbReference type="Pfam" id="PF01673">
    <property type="entry name" value="Herpes_env"/>
    <property type="match status" value="2"/>
</dbReference>
<dbReference type="EMBL" id="FJ483970">
    <property type="protein sequence ID" value="AEV80758.1"/>
    <property type="molecule type" value="Genomic_DNA"/>
</dbReference>
<dbReference type="KEGG" id="vg:11464126"/>
<keyword evidence="4" id="KW-0863">Zinc-finger</keyword>
<evidence type="ECO:0000256" key="8">
    <source>
        <dbReference type="SAM" id="MobiDB-lite"/>
    </source>
</evidence>
<dbReference type="GO" id="GO:0030430">
    <property type="term" value="C:host cell cytoplasm"/>
    <property type="evidence" value="ECO:0007669"/>
    <property type="project" value="UniProtKB-SubCell"/>
</dbReference>
<keyword evidence="3" id="KW-0479">Metal-binding</keyword>
<keyword evidence="10" id="KW-1185">Reference proteome</keyword>
<evidence type="ECO:0000256" key="4">
    <source>
        <dbReference type="ARBA" id="ARBA00022771"/>
    </source>
</evidence>
<keyword evidence="2 7" id="KW-1048">Host nucleus</keyword>
<name>G8XUC8_9BETA</name>
<dbReference type="RefSeq" id="YP_004940079.1">
    <property type="nucleotide sequence ID" value="NC_016447.1"/>
</dbReference>
<dbReference type="InterPro" id="IPR002597">
    <property type="entry name" value="Herpes_env"/>
</dbReference>
<evidence type="ECO:0000256" key="6">
    <source>
        <dbReference type="ARBA" id="ARBA00023200"/>
    </source>
</evidence>
<evidence type="ECO:0000256" key="7">
    <source>
        <dbReference type="RuleBase" id="RU364029"/>
    </source>
</evidence>
<keyword evidence="5" id="KW-0862">Zinc</keyword>
<dbReference type="GO" id="GO:0019031">
    <property type="term" value="C:viral envelope"/>
    <property type="evidence" value="ECO:0007669"/>
    <property type="project" value="InterPro"/>
</dbReference>
<dbReference type="PROSITE" id="PS51988">
    <property type="entry name" value="HERPESVIRUS_UL32"/>
    <property type="match status" value="1"/>
</dbReference>
<evidence type="ECO:0000256" key="2">
    <source>
        <dbReference type="ARBA" id="ARBA00022562"/>
    </source>
</evidence>
<evidence type="ECO:0000313" key="10">
    <source>
        <dbReference type="Proteomes" id="UP000113968"/>
    </source>
</evidence>
<comment type="similarity">
    <text evidence="1 7">Belongs to the herpesviridae UL32 protein family.</text>
</comment>
<evidence type="ECO:0000256" key="1">
    <source>
        <dbReference type="ARBA" id="ARBA00005235"/>
    </source>
</evidence>
<organism evidence="9 10">
    <name type="scientific">Aotine betaherpesvirus 1</name>
    <dbReference type="NCBI Taxonomy" id="50290"/>
    <lineage>
        <taxon>Viruses</taxon>
        <taxon>Duplodnaviria</taxon>
        <taxon>Heunggongvirae</taxon>
        <taxon>Peploviricota</taxon>
        <taxon>Herviviricetes</taxon>
        <taxon>Herpesvirales</taxon>
        <taxon>Orthoherpesviridae</taxon>
        <taxon>Betaherpesvirinae</taxon>
        <taxon>Cytomegalovirus</taxon>
        <taxon>Cytomegalovirus aotinebeta1</taxon>
    </lineage>
</organism>
<gene>
    <name evidence="9" type="primary">UL52</name>
</gene>
<feature type="region of interest" description="Disordered" evidence="8">
    <location>
        <begin position="29"/>
        <end position="57"/>
    </location>
</feature>
<reference evidence="9" key="1">
    <citation type="submission" date="2011-12" db="EMBL/GenBank/DDBJ databases">
        <title>Comparative genomics of primate cytomegaloviruses.</title>
        <authorList>
            <person name="Davison A.J."/>
            <person name="Holton M."/>
            <person name="Dolan A."/>
            <person name="Dargan D.J."/>
            <person name="Gatherer D."/>
            <person name="Hayward G.S."/>
        </authorList>
    </citation>
    <scope>NUCLEOTIDE SEQUENCE [LARGE SCALE GENOMIC DNA]</scope>
    <source>
        <strain evidence="9">S34E</strain>
    </source>
</reference>
<sequence length="516" mass="58684">MHRAYAGWSAECNSPHTALLNELLLQAHPRQVPGPPNEPGVTNSTHGASDRETNGTQSTDFHDAMATACDLDAELARVEAVDTERLKKLCTPLEIDTRCNLCAIISICLKRDHDQAWLLNYSLLCFKCNYAPRTAISTLIVMSEFLQLLNGHFPDIQFGQLFRQNVLTVFDFHLHFFINRCFEKQDGDAMENENVTMSHLAVVKSLVLADDAVPYTKQRRFSHHKQKIVVKIPEEAKETVGAFLQHSTPGPDRFAHLLYYMWAGTQVMPGVPLLEMTQTKHQNLDSLSDPEDPEYEKASGPMYLSPVPVFQWKNQTCTVCLLCELMGCSYYDNVLLKTLHHRITSYCQNNVKMVDRIQLVLAELLREGTFAAPAGHEDLSRLVATCEAPQAAEATPDLVFCTILRQVGVIGIYKHFFCDPQCAGNIRIVNESVLFARIHPNHFPEVKLAICHDNNYISKVPRRVWLYIYYFKAFQIVKRSYKAKTQLSDFLREFTHILEACEIKLVDPSFVVDKYV</sequence>
<comment type="function">
    <text evidence="7">Plays a role in efficient localization of neo-synthesized capsids to nuclear replication compartments, thereby controlling cleavage and packaging of virus genomic DNA.</text>
</comment>
<accession>G8XUC8</accession>
<evidence type="ECO:0000256" key="3">
    <source>
        <dbReference type="ARBA" id="ARBA00022723"/>
    </source>
</evidence>
<evidence type="ECO:0000256" key="5">
    <source>
        <dbReference type="ARBA" id="ARBA00022833"/>
    </source>
</evidence>
<dbReference type="GeneID" id="11464126"/>
<evidence type="ECO:0000313" key="9">
    <source>
        <dbReference type="EMBL" id="AEV80758.1"/>
    </source>
</evidence>
<comment type="subcellular location">
    <subcellularLocation>
        <location evidence="7">Host cytoplasm</location>
    </subcellularLocation>
    <subcellularLocation>
        <location evidence="7">Host nucleus</location>
    </subcellularLocation>
</comment>